<dbReference type="Proteomes" id="UP001205906">
    <property type="component" value="Unassembled WGS sequence"/>
</dbReference>
<dbReference type="Pfam" id="PF04131">
    <property type="entry name" value="NanE"/>
    <property type="match status" value="1"/>
</dbReference>
<evidence type="ECO:0000313" key="8">
    <source>
        <dbReference type="Proteomes" id="UP001205906"/>
    </source>
</evidence>
<dbReference type="Pfam" id="PF00480">
    <property type="entry name" value="ROK"/>
    <property type="match status" value="1"/>
</dbReference>
<dbReference type="EC" id="5.1.3.9" evidence="4"/>
<keyword evidence="6" id="KW-0119">Carbohydrate metabolism</keyword>
<proteinExistence type="predicted"/>
<name>A0ABT1CBH4_9HYPH</name>
<keyword evidence="5 7" id="KW-0413">Isomerase</keyword>
<evidence type="ECO:0000256" key="4">
    <source>
        <dbReference type="ARBA" id="ARBA00013180"/>
    </source>
</evidence>
<dbReference type="SUPFAM" id="SSF53067">
    <property type="entry name" value="Actin-like ATPase domain"/>
    <property type="match status" value="1"/>
</dbReference>
<dbReference type="InterPro" id="IPR000600">
    <property type="entry name" value="ROK"/>
</dbReference>
<dbReference type="PANTHER" id="PTHR36204:SF1">
    <property type="entry name" value="N-ACETYLMANNOSAMINE-6-PHOSPHATE 2-EPIMERASE-RELATED"/>
    <property type="match status" value="1"/>
</dbReference>
<evidence type="ECO:0000256" key="6">
    <source>
        <dbReference type="ARBA" id="ARBA00023277"/>
    </source>
</evidence>
<accession>A0ABT1CBH4</accession>
<sequence length="490" mass="50022">MDDAAYVVAFAKAAVAAGAVALRIESVAYLRAVRPAVAVPIVGIVKRDLDDSPVRITPFLGDVDALAEAGADIIAFDATDRTRPASVEALAQAVRGHGKLSMADCSTIEDARRAHALGIDYLGSTLSGYTGGPEPTEPDLALVAAMRELTPNVIAEGRIRVPEQARAAAAAGAHAVVVGSAITRTEHATAWFDEAVREGFACAPGASILALDIGGTKIAVAQVEGGTIRREAIVATRPADGPDAWIAAAQSAIADWSLSFSGIGIAATGVLSSEGWYALNPETLPIPNNYPLVERVTEIFGAPAIAVNDAQAAAWGEFIRGGHGGKNLVFLTISTGIGGGIVVNGQLLEGLSGSFGLLRGPANGGGPLEGEVSGRWIAAEAARAGHDCDAAGVFKRASAGVAWAEGIVAQSAARVATLCRDIQMMLDPDHIVIGGGIGLASGFLDRVRENLAALDPRLMPNIVPAKLGAKAGLVGVADVAARRLADRKTA</sequence>
<protein>
    <recommendedName>
        <fullName evidence="4">N-acylglucosamine-6-phosphate 2-epimerase</fullName>
        <ecNumber evidence="4">5.1.3.9</ecNumber>
    </recommendedName>
</protein>
<dbReference type="Gene3D" id="3.20.20.70">
    <property type="entry name" value="Aldolase class I"/>
    <property type="match status" value="1"/>
</dbReference>
<dbReference type="InterPro" id="IPR013785">
    <property type="entry name" value="Aldolase_TIM"/>
</dbReference>
<dbReference type="InterPro" id="IPR011060">
    <property type="entry name" value="RibuloseP-bd_barrel"/>
</dbReference>
<dbReference type="PANTHER" id="PTHR36204">
    <property type="entry name" value="N-ACETYLMANNOSAMINE-6-PHOSPHATE 2-EPIMERASE-RELATED"/>
    <property type="match status" value="1"/>
</dbReference>
<dbReference type="SUPFAM" id="SSF51366">
    <property type="entry name" value="Ribulose-phoshate binding barrel"/>
    <property type="match status" value="1"/>
</dbReference>
<dbReference type="GO" id="GO:0047465">
    <property type="term" value="F:N-acylglucosamine-6-phosphate 2-epimerase activity"/>
    <property type="evidence" value="ECO:0007669"/>
    <property type="project" value="UniProtKB-EC"/>
</dbReference>
<evidence type="ECO:0000256" key="3">
    <source>
        <dbReference type="ARBA" id="ARBA00005081"/>
    </source>
</evidence>
<comment type="caution">
    <text evidence="7">The sequence shown here is derived from an EMBL/GenBank/DDBJ whole genome shotgun (WGS) entry which is preliminary data.</text>
</comment>
<comment type="function">
    <text evidence="2">Converts N-acetylmannosamine-6-phosphate (ManNAc-6-P) to N-acetylglucosamine-6-phosphate (GlcNAc-6-P).</text>
</comment>
<evidence type="ECO:0000256" key="2">
    <source>
        <dbReference type="ARBA" id="ARBA00002147"/>
    </source>
</evidence>
<evidence type="ECO:0000256" key="5">
    <source>
        <dbReference type="ARBA" id="ARBA00023235"/>
    </source>
</evidence>
<dbReference type="Gene3D" id="3.30.420.40">
    <property type="match status" value="2"/>
</dbReference>
<keyword evidence="8" id="KW-1185">Reference proteome</keyword>
<comment type="pathway">
    <text evidence="3">Amino-sugar metabolism; N-acetylneuraminate degradation; D-fructose 6-phosphate from N-acetylneuraminate: step 3/5.</text>
</comment>
<dbReference type="InterPro" id="IPR043129">
    <property type="entry name" value="ATPase_NBD"/>
</dbReference>
<organism evidence="7 8">
    <name type="scientific">Mesorhizobium liriopis</name>
    <dbReference type="NCBI Taxonomy" id="2953882"/>
    <lineage>
        <taxon>Bacteria</taxon>
        <taxon>Pseudomonadati</taxon>
        <taxon>Pseudomonadota</taxon>
        <taxon>Alphaproteobacteria</taxon>
        <taxon>Hyphomicrobiales</taxon>
        <taxon>Phyllobacteriaceae</taxon>
        <taxon>Mesorhizobium</taxon>
    </lineage>
</organism>
<evidence type="ECO:0000256" key="1">
    <source>
        <dbReference type="ARBA" id="ARBA00000056"/>
    </source>
</evidence>
<reference evidence="7 8" key="1">
    <citation type="submission" date="2022-06" db="EMBL/GenBank/DDBJ databases">
        <title>Mesorhizobium sp. strain RP14 Genome sequencing and assembly.</title>
        <authorList>
            <person name="Kim I."/>
        </authorList>
    </citation>
    <scope>NUCLEOTIDE SEQUENCE [LARGE SCALE GENOMIC DNA]</scope>
    <source>
        <strain evidence="8">RP14(2022)</strain>
    </source>
</reference>
<gene>
    <name evidence="7" type="ORF">NGM99_17285</name>
</gene>
<comment type="catalytic activity">
    <reaction evidence="1">
        <text>an N-acyl-D-glucosamine 6-phosphate = an N-acyl-D-mannosamine 6-phosphate</text>
        <dbReference type="Rhea" id="RHEA:23932"/>
        <dbReference type="ChEBI" id="CHEBI:57599"/>
        <dbReference type="ChEBI" id="CHEBI:57666"/>
        <dbReference type="EC" id="5.1.3.9"/>
    </reaction>
</comment>
<dbReference type="EMBL" id="JAMXQS010000008">
    <property type="protein sequence ID" value="MCO6051541.1"/>
    <property type="molecule type" value="Genomic_DNA"/>
</dbReference>
<dbReference type="InterPro" id="IPR007260">
    <property type="entry name" value="NanE"/>
</dbReference>
<dbReference type="NCBIfam" id="NF002231">
    <property type="entry name" value="PRK01130.1"/>
    <property type="match status" value="1"/>
</dbReference>
<evidence type="ECO:0000313" key="7">
    <source>
        <dbReference type="EMBL" id="MCO6051541.1"/>
    </source>
</evidence>